<evidence type="ECO:0000256" key="1">
    <source>
        <dbReference type="ARBA" id="ARBA00023224"/>
    </source>
</evidence>
<dbReference type="Gene3D" id="6.10.340.10">
    <property type="match status" value="1"/>
</dbReference>
<keyword evidence="4" id="KW-0472">Membrane</keyword>
<comment type="similarity">
    <text evidence="2">Belongs to the methyl-accepting chemotaxis (MCP) protein family.</text>
</comment>
<dbReference type="Pfam" id="PF00015">
    <property type="entry name" value="MCPsignal"/>
    <property type="match status" value="1"/>
</dbReference>
<dbReference type="Gene3D" id="1.10.287.950">
    <property type="entry name" value="Methyl-accepting chemotaxis protein"/>
    <property type="match status" value="1"/>
</dbReference>
<dbReference type="InterPro" id="IPR016132">
    <property type="entry name" value="Phyto_chromo_attachment"/>
</dbReference>
<dbReference type="PANTHER" id="PTHR32089:SF114">
    <property type="entry name" value="METHYL-ACCEPTING CHEMOTAXIS PROTEIN MCPB"/>
    <property type="match status" value="1"/>
</dbReference>
<dbReference type="SMART" id="SM00283">
    <property type="entry name" value="MA"/>
    <property type="match status" value="1"/>
</dbReference>
<evidence type="ECO:0000256" key="3">
    <source>
        <dbReference type="PROSITE-ProRule" id="PRU00284"/>
    </source>
</evidence>
<keyword evidence="4" id="KW-1133">Transmembrane helix</keyword>
<protein>
    <recommendedName>
        <fullName evidence="10">Methyl-accepting chemotaxis protein</fullName>
    </recommendedName>
</protein>
<dbReference type="SUPFAM" id="SSF58104">
    <property type="entry name" value="Methyl-accepting chemotaxis protein (MCP) signaling domain"/>
    <property type="match status" value="1"/>
</dbReference>
<reference evidence="8" key="2">
    <citation type="journal article" date="2019" name="Genome Biol. Evol.">
        <title>Day and night: Metabolic profiles and evolutionary relationships of six axenic non-marine cyanobacteria.</title>
        <authorList>
            <person name="Will S.E."/>
            <person name="Henke P."/>
            <person name="Boedeker C."/>
            <person name="Huang S."/>
            <person name="Brinkmann H."/>
            <person name="Rohde M."/>
            <person name="Jarek M."/>
            <person name="Friedl T."/>
            <person name="Seufert S."/>
            <person name="Schumacher M."/>
            <person name="Overmann J."/>
            <person name="Neumann-Schaal M."/>
            <person name="Petersen J."/>
        </authorList>
    </citation>
    <scope>NUCLEOTIDE SEQUENCE [LARGE SCALE GENOMIC DNA]</scope>
    <source>
        <strain evidence="8">PCC 7102</strain>
    </source>
</reference>
<feature type="transmembrane region" description="Helical" evidence="4">
    <location>
        <begin position="354"/>
        <end position="375"/>
    </location>
</feature>
<proteinExistence type="inferred from homology"/>
<evidence type="ECO:0008006" key="10">
    <source>
        <dbReference type="Google" id="ProtNLM"/>
    </source>
</evidence>
<evidence type="ECO:0000259" key="6">
    <source>
        <dbReference type="PROSITE" id="PS50111"/>
    </source>
</evidence>
<dbReference type="InterPro" id="IPR003018">
    <property type="entry name" value="GAF"/>
</dbReference>
<feature type="domain" description="HAMP" evidence="7">
    <location>
        <begin position="633"/>
        <end position="684"/>
    </location>
</feature>
<dbReference type="InterPro" id="IPR029016">
    <property type="entry name" value="GAF-like_dom_sf"/>
</dbReference>
<keyword evidence="9" id="KW-1185">Reference proteome</keyword>
<dbReference type="SUPFAM" id="SSF158472">
    <property type="entry name" value="HAMP domain-like"/>
    <property type="match status" value="1"/>
</dbReference>
<dbReference type="AlphaFoldDB" id="A0A3S1CHR8"/>
<dbReference type="InterPro" id="IPR004089">
    <property type="entry name" value="MCPsignal_dom"/>
</dbReference>
<feature type="domain" description="HAMP" evidence="7">
    <location>
        <begin position="377"/>
        <end position="437"/>
    </location>
</feature>
<name>A0A3S1CHR8_9CYAN</name>
<comment type="caution">
    <text evidence="8">The sequence shown here is derived from an EMBL/GenBank/DDBJ whole genome shotgun (WGS) entry which is preliminary data.</text>
</comment>
<dbReference type="CDD" id="cd11386">
    <property type="entry name" value="MCP_signal"/>
    <property type="match status" value="1"/>
</dbReference>
<dbReference type="PROSITE" id="PS50885">
    <property type="entry name" value="HAMP"/>
    <property type="match status" value="2"/>
</dbReference>
<reference evidence="8" key="1">
    <citation type="submission" date="2018-12" db="EMBL/GenBank/DDBJ databases">
        <authorList>
            <person name="Will S."/>
            <person name="Neumann-Schaal M."/>
            <person name="Henke P."/>
        </authorList>
    </citation>
    <scope>NUCLEOTIDE SEQUENCE</scope>
    <source>
        <strain evidence="8">PCC 7102</strain>
    </source>
</reference>
<dbReference type="SMART" id="SM00065">
    <property type="entry name" value="GAF"/>
    <property type="match status" value="1"/>
</dbReference>
<dbReference type="PANTHER" id="PTHR32089">
    <property type="entry name" value="METHYL-ACCEPTING CHEMOTAXIS PROTEIN MCPB"/>
    <property type="match status" value="1"/>
</dbReference>
<keyword evidence="1 3" id="KW-0807">Transducer</keyword>
<evidence type="ECO:0000313" key="8">
    <source>
        <dbReference type="EMBL" id="RUT02883.1"/>
    </source>
</evidence>
<evidence type="ECO:0000259" key="5">
    <source>
        <dbReference type="PROSITE" id="PS50046"/>
    </source>
</evidence>
<accession>A0A3S1CHR8</accession>
<dbReference type="InterPro" id="IPR003660">
    <property type="entry name" value="HAMP_dom"/>
</dbReference>
<evidence type="ECO:0000259" key="7">
    <source>
        <dbReference type="PROSITE" id="PS50885"/>
    </source>
</evidence>
<dbReference type="Pfam" id="PF00672">
    <property type="entry name" value="HAMP"/>
    <property type="match status" value="1"/>
</dbReference>
<evidence type="ECO:0000256" key="4">
    <source>
        <dbReference type="SAM" id="Phobius"/>
    </source>
</evidence>
<feature type="transmembrane region" description="Helical" evidence="4">
    <location>
        <begin position="29"/>
        <end position="51"/>
    </location>
</feature>
<organism evidence="8 9">
    <name type="scientific">Dulcicalothrix desertica PCC 7102</name>
    <dbReference type="NCBI Taxonomy" id="232991"/>
    <lineage>
        <taxon>Bacteria</taxon>
        <taxon>Bacillati</taxon>
        <taxon>Cyanobacteriota</taxon>
        <taxon>Cyanophyceae</taxon>
        <taxon>Nostocales</taxon>
        <taxon>Calotrichaceae</taxon>
        <taxon>Dulcicalothrix</taxon>
    </lineage>
</organism>
<dbReference type="SUPFAM" id="SSF55781">
    <property type="entry name" value="GAF domain-like"/>
    <property type="match status" value="1"/>
</dbReference>
<dbReference type="EMBL" id="RSCL01000015">
    <property type="protein sequence ID" value="RUT02883.1"/>
    <property type="molecule type" value="Genomic_DNA"/>
</dbReference>
<dbReference type="PROSITE" id="PS50111">
    <property type="entry name" value="CHEMOTAXIS_TRANSDUC_2"/>
    <property type="match status" value="1"/>
</dbReference>
<evidence type="ECO:0000313" key="9">
    <source>
        <dbReference type="Proteomes" id="UP000271624"/>
    </source>
</evidence>
<sequence>MYKPELSLNKKRLSILEYFYNLPISRKQMIALIVCEMVSILGIGMGATLIITQGLRNQILEQAKSEIAVTDINYNIKVNQMGLGFRGQSDNQALIRATKFHNSGRSLNRIYRSEIKQILINEVKARQIEYATLVGKDLKIIANANTDRTGEEFNPDNLVSEVLNNPKQIKASRVVSWSELSKEAPPLPTGFSNQDALIRYTVTPVKDPVNQAVIGALVSGDIVNGKNGIAKQTLQATRGGYSAVYFYKANGDFEDASSLHQGESQDINQAVSNVELPIESKSLLTAAAKSPNGQVITGRMNIGAQSYTMAFKAIPSKIIENIDEQQAIYDKTSTAILVRGTPESSLNNLLMQSLFQQMLTVFIALILVGACIIILRRSIVKPVDNLKTAAQKFADSVTTENHRDIQTSRAQIFAKDEIGELAVSFNTMADTIYTQIQQRESEAHLALQLNAITAVIRESLDSEKILRVAVMNTRKAMQVARTLFYSLNEWQSQVVAESVDYKSNTLLGANIKNPYDIKENIEDLPIGSIKAVNNIDIVSNTPRLSQSCIKYLQQFNVQAYLLAPIFVNKELYGLFIAHQCEDARPWQDSEINLFKQVAVQIGYALEQSQLLQQVQQGRIIAETVSVEERRQKENLQMQLMELLQDVEGAVSGDLTVRADVSEGEIGTVADFFNSIVESLRDIVTKVKATATQVNEAIGSNSGEIRQLAEEALEQTAEINITLETVDSMTTEMQNVAVSARQASTVASLAAQNAEESEKAIDRTVQKIMHLRETVGETAKKVKRLGESTQQISRVVSLINQIAVQTNLLAINAGIEAARAGEEGQGFAVVAEEVSELAARSSSATKEIENILENVQREATELVQVIELETTQVVEGTRVVEDAKYSLAQILEVSRQVNLLVNSISNATDSQLETSQIVSTLVKQIALTSQRTTTSSQKVSHSLQQTVAISQQLQKTVGAFKIM</sequence>
<dbReference type="SMART" id="SM00304">
    <property type="entry name" value="HAMP"/>
    <property type="match status" value="2"/>
</dbReference>
<dbReference type="PROSITE" id="PS50046">
    <property type="entry name" value="PHYTOCHROME_2"/>
    <property type="match status" value="1"/>
</dbReference>
<dbReference type="OrthoDB" id="419276at2"/>
<dbReference type="Gene3D" id="3.30.450.40">
    <property type="match status" value="1"/>
</dbReference>
<dbReference type="GO" id="GO:0007165">
    <property type="term" value="P:signal transduction"/>
    <property type="evidence" value="ECO:0007669"/>
    <property type="project" value="UniProtKB-KW"/>
</dbReference>
<evidence type="ECO:0000256" key="2">
    <source>
        <dbReference type="ARBA" id="ARBA00029447"/>
    </source>
</evidence>
<dbReference type="Proteomes" id="UP000271624">
    <property type="component" value="Unassembled WGS sequence"/>
</dbReference>
<gene>
    <name evidence="8" type="ORF">DSM106972_058030</name>
</gene>
<keyword evidence="4" id="KW-0812">Transmembrane</keyword>
<dbReference type="GO" id="GO:0016020">
    <property type="term" value="C:membrane"/>
    <property type="evidence" value="ECO:0007669"/>
    <property type="project" value="InterPro"/>
</dbReference>
<feature type="domain" description="Phytochrome chromophore attachment site" evidence="5">
    <location>
        <begin position="461"/>
        <end position="600"/>
    </location>
</feature>
<feature type="domain" description="Methyl-accepting transducer" evidence="6">
    <location>
        <begin position="689"/>
        <end position="925"/>
    </location>
</feature>
<dbReference type="Pfam" id="PF01590">
    <property type="entry name" value="GAF"/>
    <property type="match status" value="1"/>
</dbReference>
<dbReference type="CDD" id="cd06225">
    <property type="entry name" value="HAMP"/>
    <property type="match status" value="2"/>
</dbReference>